<keyword evidence="9" id="KW-1185">Reference proteome</keyword>
<protein>
    <recommendedName>
        <fullName evidence="7">Calx-beta domain-containing protein</fullName>
    </recommendedName>
</protein>
<evidence type="ECO:0000256" key="1">
    <source>
        <dbReference type="ARBA" id="ARBA00022729"/>
    </source>
</evidence>
<keyword evidence="2" id="KW-0677">Repeat</keyword>
<proteinExistence type="predicted"/>
<dbReference type="PROSITE" id="PS51257">
    <property type="entry name" value="PROKAR_LIPOPROTEIN"/>
    <property type="match status" value="1"/>
</dbReference>
<dbReference type="GO" id="GO:0030001">
    <property type="term" value="P:metal ion transport"/>
    <property type="evidence" value="ECO:0007669"/>
    <property type="project" value="TreeGrafter"/>
</dbReference>
<dbReference type="InterPro" id="IPR051171">
    <property type="entry name" value="CaCA"/>
</dbReference>
<dbReference type="AlphaFoldDB" id="A0A9X1Z3E1"/>
<keyword evidence="4" id="KW-0813">Transport</keyword>
<organism evidence="8 9">
    <name type="scientific">Shewanella algicola</name>
    <dbReference type="NCBI Taxonomy" id="640633"/>
    <lineage>
        <taxon>Bacteria</taxon>
        <taxon>Pseudomonadati</taxon>
        <taxon>Pseudomonadota</taxon>
        <taxon>Gammaproteobacteria</taxon>
        <taxon>Alteromonadales</taxon>
        <taxon>Shewanellaceae</taxon>
        <taxon>Shewanella</taxon>
    </lineage>
</organism>
<feature type="signal peptide" evidence="6">
    <location>
        <begin position="1"/>
        <end position="25"/>
    </location>
</feature>
<evidence type="ECO:0000256" key="6">
    <source>
        <dbReference type="SAM" id="SignalP"/>
    </source>
</evidence>
<dbReference type="PANTHER" id="PTHR11878">
    <property type="entry name" value="SODIUM/CALCIUM EXCHANGER"/>
    <property type="match status" value="1"/>
</dbReference>
<dbReference type="GO" id="GO:0016020">
    <property type="term" value="C:membrane"/>
    <property type="evidence" value="ECO:0007669"/>
    <property type="project" value="InterPro"/>
</dbReference>
<evidence type="ECO:0000313" key="8">
    <source>
        <dbReference type="EMBL" id="MCL1104373.1"/>
    </source>
</evidence>
<evidence type="ECO:0000256" key="4">
    <source>
        <dbReference type="ARBA" id="ARBA00023065"/>
    </source>
</evidence>
<name>A0A9X1Z3E1_9GAMM</name>
<dbReference type="Gene3D" id="1.10.1130.10">
    <property type="entry name" value="Flavocytochrome C3, Chain A"/>
    <property type="match status" value="1"/>
</dbReference>
<dbReference type="GO" id="GO:0007154">
    <property type="term" value="P:cell communication"/>
    <property type="evidence" value="ECO:0007669"/>
    <property type="project" value="InterPro"/>
</dbReference>
<dbReference type="Proteomes" id="UP001139408">
    <property type="component" value="Unassembled WGS sequence"/>
</dbReference>
<dbReference type="RefSeq" id="WP_188924049.1">
    <property type="nucleotide sequence ID" value="NZ_BMQI01000006.1"/>
</dbReference>
<keyword evidence="1 6" id="KW-0732">Signal</keyword>
<dbReference type="Pfam" id="PF03160">
    <property type="entry name" value="Calx-beta"/>
    <property type="match status" value="1"/>
</dbReference>
<dbReference type="InterPro" id="IPR003644">
    <property type="entry name" value="Calx_beta"/>
</dbReference>
<sequence length="732" mass="79706">MYTVRFSSLCRNILLMLSCCFTLFACNGGDDTSSPADDTAVVDPGANDPSNEPLPTLSVPATLTVEEQQEPIGVAITLSTATSTSVTVNYRLLSDSALAESDFVAATQSITFDIGEIEKIISVQLIDDLINEPLERFSLEIFAASGATISSSISLISIIANDDYDFPERIEFDAAWDVNGAFAPASSCGNCHQGANDSSGVLRLPQTATGKDISPYAGWQHDAMAHALNDPYYLAVVEEETLHFPDLKGTIEDKCLSCHAPMAHYTAHLTETNLTLDNCVRTDGCYGMDVAQLNMTAREGVSCTLCHQIDPVTVSPTVAEKVTINTELLSIYGPYDDVVRGAMRNNTQYEVKGGAHMQGSSLCAVCHNLKAPSIDINNDQLLSTTLVEQAPYTEWLNSTFNEGNDEDKQCQTCHMPQITDYETQIATTANGNANANWPVRTEYSQHQFLGGNTSLPQLLRDYDEQLGIANSTSETGFDDVIARNRKFLTSHAASVELTSVDVQNSELTFDVKVVNHSGHKLPTSFPSRRVWLSVTVSDPQDNILFSSGVPSAFGAIAVDAFQASDDCVLASNIADNNDACYSHHIDTVTSSQQIPVYESVMADSNQHVTYVLLHGVNYLKDNRIPPEGFSTSSERYNSEVAIIGAANQDPDFNRENSEQGSGSDVVHYQLDWSGLADNELTVDVKLYYQSIKPAFITGMTHHGDKVDQFKWMAAQHPPQPEVLASTTTHLSY</sequence>
<dbReference type="PANTHER" id="PTHR11878:SF65">
    <property type="entry name" value="NA_CA-EXCHANGE PROTEIN, ISOFORM G"/>
    <property type="match status" value="1"/>
</dbReference>
<evidence type="ECO:0000256" key="3">
    <source>
        <dbReference type="ARBA" id="ARBA00022837"/>
    </source>
</evidence>
<evidence type="ECO:0000313" key="9">
    <source>
        <dbReference type="Proteomes" id="UP001139408"/>
    </source>
</evidence>
<keyword evidence="4" id="KW-0406">Ion transport</keyword>
<feature type="region of interest" description="Disordered" evidence="5">
    <location>
        <begin position="34"/>
        <end position="54"/>
    </location>
</feature>
<feature type="chain" id="PRO_5040884929" description="Calx-beta domain-containing protein" evidence="6">
    <location>
        <begin position="26"/>
        <end position="732"/>
    </location>
</feature>
<dbReference type="Gene3D" id="2.60.40.2030">
    <property type="match status" value="1"/>
</dbReference>
<dbReference type="SUPFAM" id="SSF141072">
    <property type="entry name" value="CalX-like"/>
    <property type="match status" value="1"/>
</dbReference>
<dbReference type="InterPro" id="IPR038081">
    <property type="entry name" value="CalX-like_sf"/>
</dbReference>
<evidence type="ECO:0000256" key="5">
    <source>
        <dbReference type="SAM" id="MobiDB-lite"/>
    </source>
</evidence>
<gene>
    <name evidence="8" type="ORF">L2749_03755</name>
</gene>
<feature type="domain" description="Calx-beta" evidence="7">
    <location>
        <begin position="44"/>
        <end position="142"/>
    </location>
</feature>
<evidence type="ECO:0000256" key="2">
    <source>
        <dbReference type="ARBA" id="ARBA00022737"/>
    </source>
</evidence>
<dbReference type="InterPro" id="IPR036280">
    <property type="entry name" value="Multihaem_cyt_sf"/>
</dbReference>
<reference evidence="8" key="1">
    <citation type="submission" date="2022-01" db="EMBL/GenBank/DDBJ databases">
        <title>Whole genome-based taxonomy of the Shewanellaceae.</title>
        <authorList>
            <person name="Martin-Rodriguez A.J."/>
        </authorList>
    </citation>
    <scope>NUCLEOTIDE SEQUENCE</scope>
    <source>
        <strain evidence="8">DSM 23803</strain>
    </source>
</reference>
<evidence type="ECO:0000259" key="7">
    <source>
        <dbReference type="SMART" id="SM00237"/>
    </source>
</evidence>
<comment type="caution">
    <text evidence="8">The sequence shown here is derived from an EMBL/GenBank/DDBJ whole genome shotgun (WGS) entry which is preliminary data.</text>
</comment>
<accession>A0A9X1Z3E1</accession>
<dbReference type="SUPFAM" id="SSF48695">
    <property type="entry name" value="Multiheme cytochromes"/>
    <property type="match status" value="1"/>
</dbReference>
<keyword evidence="3" id="KW-0106">Calcium</keyword>
<dbReference type="EMBL" id="JAKILJ010000005">
    <property type="protein sequence ID" value="MCL1104373.1"/>
    <property type="molecule type" value="Genomic_DNA"/>
</dbReference>
<dbReference type="SMART" id="SM00237">
    <property type="entry name" value="Calx_beta"/>
    <property type="match status" value="1"/>
</dbReference>